<dbReference type="Gene3D" id="1.10.10.10">
    <property type="entry name" value="Winged helix-like DNA-binding domain superfamily/Winged helix DNA-binding domain"/>
    <property type="match status" value="1"/>
</dbReference>
<feature type="region of interest" description="Disordered" evidence="5">
    <location>
        <begin position="303"/>
        <end position="327"/>
    </location>
</feature>
<protein>
    <submittedName>
        <fullName evidence="7">LysR family transcriptional regulator</fullName>
    </submittedName>
</protein>
<dbReference type="Gene3D" id="3.40.190.290">
    <property type="match status" value="1"/>
</dbReference>
<organism evidence="7 8">
    <name type="scientific">Arthrobacter gallicola</name>
    <dbReference type="NCBI Taxonomy" id="2762225"/>
    <lineage>
        <taxon>Bacteria</taxon>
        <taxon>Bacillati</taxon>
        <taxon>Actinomycetota</taxon>
        <taxon>Actinomycetes</taxon>
        <taxon>Micrococcales</taxon>
        <taxon>Micrococcaceae</taxon>
        <taxon>Arthrobacter</taxon>
    </lineage>
</organism>
<evidence type="ECO:0000313" key="7">
    <source>
        <dbReference type="EMBL" id="MBD7994570.1"/>
    </source>
</evidence>
<dbReference type="InterPro" id="IPR036388">
    <property type="entry name" value="WH-like_DNA-bd_sf"/>
</dbReference>
<keyword evidence="2" id="KW-0805">Transcription regulation</keyword>
<comment type="similarity">
    <text evidence="1">Belongs to the LysR transcriptional regulatory family.</text>
</comment>
<dbReference type="PANTHER" id="PTHR30126:SF39">
    <property type="entry name" value="HTH-TYPE TRANSCRIPTIONAL REGULATOR CYSL"/>
    <property type="match status" value="1"/>
</dbReference>
<dbReference type="Proteomes" id="UP000609874">
    <property type="component" value="Unassembled WGS sequence"/>
</dbReference>
<accession>A0ABR8UPT6</accession>
<evidence type="ECO:0000256" key="1">
    <source>
        <dbReference type="ARBA" id="ARBA00009437"/>
    </source>
</evidence>
<dbReference type="Pfam" id="PF00126">
    <property type="entry name" value="HTH_1"/>
    <property type="match status" value="1"/>
</dbReference>
<evidence type="ECO:0000256" key="2">
    <source>
        <dbReference type="ARBA" id="ARBA00023015"/>
    </source>
</evidence>
<keyword evidence="8" id="KW-1185">Reference proteome</keyword>
<dbReference type="InterPro" id="IPR005119">
    <property type="entry name" value="LysR_subst-bd"/>
</dbReference>
<dbReference type="SUPFAM" id="SSF46785">
    <property type="entry name" value="Winged helix' DNA-binding domain"/>
    <property type="match status" value="1"/>
</dbReference>
<sequence>MPMQRPPVENWLQLPALRLLVGIGEHGSLSAAARNAGMAQSNATRSLKTLERRLGYPLVTRSTRGSTLTREGALTAEWAREVLDAVERLDAGAAALADAGQVKLAVGASMTIAEHLLPGWIGEFRARMPSVETKLRVLNSAQVLDAVLAEEVTLGFVETPAIPAQLQSVTVWTDRMAVVCGTGHPWASRTRPLGLDELAGTGLLEREQGSGTRAFLDQLVGSHRADPLMELNSNAAICQGVVTGLGPAVLSVLAVEGAVRSGRLVEVPVAGQPLERQFKAVWSPANSSSEALREFLDIAVGGRKGQAGDGSGGSRARLRKGGKSARG</sequence>
<dbReference type="InterPro" id="IPR036390">
    <property type="entry name" value="WH_DNA-bd_sf"/>
</dbReference>
<dbReference type="InterPro" id="IPR000847">
    <property type="entry name" value="LysR_HTH_N"/>
</dbReference>
<evidence type="ECO:0000256" key="4">
    <source>
        <dbReference type="ARBA" id="ARBA00023163"/>
    </source>
</evidence>
<evidence type="ECO:0000313" key="8">
    <source>
        <dbReference type="Proteomes" id="UP000609874"/>
    </source>
</evidence>
<dbReference type="PROSITE" id="PS50931">
    <property type="entry name" value="HTH_LYSR"/>
    <property type="match status" value="1"/>
</dbReference>
<reference evidence="7 8" key="1">
    <citation type="submission" date="2020-08" db="EMBL/GenBank/DDBJ databases">
        <title>A Genomic Blueprint of the Chicken Gut Microbiome.</title>
        <authorList>
            <person name="Gilroy R."/>
            <person name="Ravi A."/>
            <person name="Getino M."/>
            <person name="Pursley I."/>
            <person name="Horton D.L."/>
            <person name="Alikhan N.-F."/>
            <person name="Baker D."/>
            <person name="Gharbi K."/>
            <person name="Hall N."/>
            <person name="Watson M."/>
            <person name="Adriaenssens E.M."/>
            <person name="Foster-Nyarko E."/>
            <person name="Jarju S."/>
            <person name="Secka A."/>
            <person name="Antonio M."/>
            <person name="Oren A."/>
            <person name="Chaudhuri R."/>
            <person name="La Ragione R.M."/>
            <person name="Hildebrand F."/>
            <person name="Pallen M.J."/>
        </authorList>
    </citation>
    <scope>NUCLEOTIDE SEQUENCE [LARGE SCALE GENOMIC DNA]</scope>
    <source>
        <strain evidence="7 8">Sa2CUA1</strain>
    </source>
</reference>
<dbReference type="SUPFAM" id="SSF53850">
    <property type="entry name" value="Periplasmic binding protein-like II"/>
    <property type="match status" value="1"/>
</dbReference>
<feature type="compositionally biased region" description="Basic residues" evidence="5">
    <location>
        <begin position="316"/>
        <end position="327"/>
    </location>
</feature>
<feature type="compositionally biased region" description="Gly residues" evidence="5">
    <location>
        <begin position="303"/>
        <end position="313"/>
    </location>
</feature>
<name>A0ABR8UPT6_9MICC</name>
<proteinExistence type="inferred from homology"/>
<dbReference type="PANTHER" id="PTHR30126">
    <property type="entry name" value="HTH-TYPE TRANSCRIPTIONAL REGULATOR"/>
    <property type="match status" value="1"/>
</dbReference>
<keyword evidence="4" id="KW-0804">Transcription</keyword>
<dbReference type="Pfam" id="PF03466">
    <property type="entry name" value="LysR_substrate"/>
    <property type="match status" value="1"/>
</dbReference>
<gene>
    <name evidence="7" type="ORF">H9639_04595</name>
</gene>
<evidence type="ECO:0000256" key="3">
    <source>
        <dbReference type="ARBA" id="ARBA00023125"/>
    </source>
</evidence>
<dbReference type="RefSeq" id="WP_191806969.1">
    <property type="nucleotide sequence ID" value="NZ_JACSQD010000002.1"/>
</dbReference>
<evidence type="ECO:0000259" key="6">
    <source>
        <dbReference type="PROSITE" id="PS50931"/>
    </source>
</evidence>
<comment type="caution">
    <text evidence="7">The sequence shown here is derived from an EMBL/GenBank/DDBJ whole genome shotgun (WGS) entry which is preliminary data.</text>
</comment>
<feature type="domain" description="HTH lysR-type" evidence="6">
    <location>
        <begin position="12"/>
        <end position="69"/>
    </location>
</feature>
<evidence type="ECO:0000256" key="5">
    <source>
        <dbReference type="SAM" id="MobiDB-lite"/>
    </source>
</evidence>
<keyword evidence="3" id="KW-0238">DNA-binding</keyword>
<dbReference type="EMBL" id="JACSQD010000002">
    <property type="protein sequence ID" value="MBD7994570.1"/>
    <property type="molecule type" value="Genomic_DNA"/>
</dbReference>